<evidence type="ECO:0000256" key="7">
    <source>
        <dbReference type="ARBA" id="ARBA00023136"/>
    </source>
</evidence>
<protein>
    <recommendedName>
        <fullName evidence="9">ABC transmembrane type-1 domain-containing protein</fullName>
    </recommendedName>
</protein>
<keyword evidence="11" id="KW-1185">Reference proteome</keyword>
<evidence type="ECO:0000256" key="6">
    <source>
        <dbReference type="ARBA" id="ARBA00022989"/>
    </source>
</evidence>
<keyword evidence="2 8" id="KW-0813">Transport</keyword>
<feature type="transmembrane region" description="Helical" evidence="8">
    <location>
        <begin position="78"/>
        <end position="104"/>
    </location>
</feature>
<feature type="transmembrane region" description="Helical" evidence="8">
    <location>
        <begin position="25"/>
        <end position="47"/>
    </location>
</feature>
<keyword evidence="4" id="KW-0997">Cell inner membrane</keyword>
<gene>
    <name evidence="10" type="ORF">BTO20_00390</name>
</gene>
<dbReference type="CDD" id="cd06261">
    <property type="entry name" value="TM_PBP2"/>
    <property type="match status" value="1"/>
</dbReference>
<evidence type="ECO:0000313" key="11">
    <source>
        <dbReference type="Proteomes" id="UP000195331"/>
    </source>
</evidence>
<keyword evidence="3" id="KW-1003">Cell membrane</keyword>
<feature type="transmembrane region" description="Helical" evidence="8">
    <location>
        <begin position="144"/>
        <end position="162"/>
    </location>
</feature>
<keyword evidence="6 8" id="KW-1133">Transmembrane helix</keyword>
<dbReference type="GO" id="GO:0055085">
    <property type="term" value="P:transmembrane transport"/>
    <property type="evidence" value="ECO:0007669"/>
    <property type="project" value="InterPro"/>
</dbReference>
<dbReference type="InterPro" id="IPR035906">
    <property type="entry name" value="MetI-like_sf"/>
</dbReference>
<dbReference type="EMBL" id="CP020809">
    <property type="protein sequence ID" value="ART67283.1"/>
    <property type="molecule type" value="Genomic_DNA"/>
</dbReference>
<proteinExistence type="inferred from homology"/>
<comment type="subcellular location">
    <subcellularLocation>
        <location evidence="1">Cell inner membrane</location>
        <topology evidence="1">Multi-pass membrane protein</topology>
    </subcellularLocation>
    <subcellularLocation>
        <location evidence="8">Cell membrane</location>
        <topology evidence="8">Multi-pass membrane protein</topology>
    </subcellularLocation>
</comment>
<reference evidence="10 11" key="1">
    <citation type="submission" date="2017-04" db="EMBL/GenBank/DDBJ databases">
        <title>Whole Genome Sequence of 1,4-Dioxane Degrading Bacterium Mycobacterium dioxanotrophicus PH-06.</title>
        <authorList>
            <person name="He Y."/>
        </authorList>
    </citation>
    <scope>NUCLEOTIDE SEQUENCE [LARGE SCALE GENOMIC DNA]</scope>
    <source>
        <strain evidence="10 11">PH-06</strain>
    </source>
</reference>
<evidence type="ECO:0000256" key="5">
    <source>
        <dbReference type="ARBA" id="ARBA00022692"/>
    </source>
</evidence>
<name>A0A1Y0BWL1_9MYCO</name>
<evidence type="ECO:0000313" key="10">
    <source>
        <dbReference type="EMBL" id="ART67283.1"/>
    </source>
</evidence>
<dbReference type="InterPro" id="IPR000515">
    <property type="entry name" value="MetI-like"/>
</dbReference>
<dbReference type="AlphaFoldDB" id="A0A1Y0BWL1"/>
<dbReference type="Gene3D" id="1.10.3720.10">
    <property type="entry name" value="MetI-like"/>
    <property type="match status" value="1"/>
</dbReference>
<evidence type="ECO:0000256" key="2">
    <source>
        <dbReference type="ARBA" id="ARBA00022448"/>
    </source>
</evidence>
<accession>A0A1Y0BWL1</accession>
<feature type="domain" description="ABC transmembrane type-1" evidence="9">
    <location>
        <begin position="78"/>
        <end position="266"/>
    </location>
</feature>
<dbReference type="PROSITE" id="PS50928">
    <property type="entry name" value="ABC_TM1"/>
    <property type="match status" value="1"/>
</dbReference>
<dbReference type="Pfam" id="PF00528">
    <property type="entry name" value="BPD_transp_1"/>
    <property type="match status" value="1"/>
</dbReference>
<organism evidence="10 11">
    <name type="scientific">Mycobacterium dioxanotrophicus</name>
    <dbReference type="NCBI Taxonomy" id="482462"/>
    <lineage>
        <taxon>Bacteria</taxon>
        <taxon>Bacillati</taxon>
        <taxon>Actinomycetota</taxon>
        <taxon>Actinomycetes</taxon>
        <taxon>Mycobacteriales</taxon>
        <taxon>Mycobacteriaceae</taxon>
        <taxon>Mycobacterium</taxon>
    </lineage>
</organism>
<evidence type="ECO:0000259" key="9">
    <source>
        <dbReference type="PROSITE" id="PS50928"/>
    </source>
</evidence>
<comment type="similarity">
    <text evidence="8">Belongs to the binding-protein-dependent transport system permease family.</text>
</comment>
<feature type="transmembrane region" description="Helical" evidence="8">
    <location>
        <begin position="116"/>
        <end position="138"/>
    </location>
</feature>
<dbReference type="PANTHER" id="PTHR43357:SF4">
    <property type="entry name" value="INNER MEMBRANE ABC TRANSPORTER PERMEASE PROTEIN YDCV"/>
    <property type="match status" value="1"/>
</dbReference>
<dbReference type="KEGG" id="mdx:BTO20_00390"/>
<feature type="transmembrane region" description="Helical" evidence="8">
    <location>
        <begin position="247"/>
        <end position="266"/>
    </location>
</feature>
<dbReference type="GO" id="GO:0005886">
    <property type="term" value="C:plasma membrane"/>
    <property type="evidence" value="ECO:0007669"/>
    <property type="project" value="UniProtKB-SubCell"/>
</dbReference>
<evidence type="ECO:0000256" key="3">
    <source>
        <dbReference type="ARBA" id="ARBA00022475"/>
    </source>
</evidence>
<keyword evidence="7 8" id="KW-0472">Membrane</keyword>
<dbReference type="OrthoDB" id="9810794at2"/>
<keyword evidence="5 8" id="KW-0812">Transmembrane</keyword>
<evidence type="ECO:0000256" key="4">
    <source>
        <dbReference type="ARBA" id="ARBA00022519"/>
    </source>
</evidence>
<evidence type="ECO:0000256" key="8">
    <source>
        <dbReference type="RuleBase" id="RU363032"/>
    </source>
</evidence>
<feature type="transmembrane region" description="Helical" evidence="8">
    <location>
        <begin position="194"/>
        <end position="213"/>
    </location>
</feature>
<dbReference type="Proteomes" id="UP000195331">
    <property type="component" value="Chromosome"/>
</dbReference>
<dbReference type="PANTHER" id="PTHR43357">
    <property type="entry name" value="INNER MEMBRANE ABC TRANSPORTER PERMEASE PROTEIN YDCV"/>
    <property type="match status" value="1"/>
</dbReference>
<dbReference type="SUPFAM" id="SSF161098">
    <property type="entry name" value="MetI-like"/>
    <property type="match status" value="1"/>
</dbReference>
<evidence type="ECO:0000256" key="1">
    <source>
        <dbReference type="ARBA" id="ARBA00004429"/>
    </source>
</evidence>
<sequence>MTGRHIYSHFRGDSFKAGLSRTSSICALLSVYLFLLAPLLVIVVMSFSNEPTLRFPPAGFSLDPYRVLLRNDDFARGLVVSLIVSLIVTALVVAAAVPAALAIERRDFPFKRAIEGFFLMPLLVPTVVLGLGLLLVLAPAGLRGTFTGLVVAHFSIAFPYCVRTVLMSLHTSDISCEEAAAVLGAKPAYVFRRITLPIIMPGVVTGSLMAFIVSFDESVLSMFVSGTAISTLPVEMFQYLEVRADPVIAALSVALIGGSMIIVMLIERLVGLRFVVR</sequence>